<dbReference type="CDD" id="cd01557">
    <property type="entry name" value="BCAT_beta_family"/>
    <property type="match status" value="1"/>
</dbReference>
<comment type="function">
    <text evidence="2">Acts on leucine, isoleucine and valine.</text>
</comment>
<evidence type="ECO:0000256" key="10">
    <source>
        <dbReference type="ARBA" id="ARBA00022898"/>
    </source>
</evidence>
<comment type="pathway">
    <text evidence="3">Amino-acid biosynthesis; L-isoleucine biosynthesis; L-isoleucine from 2-oxobutanoate: step 4/4.</text>
</comment>
<proteinExistence type="inferred from homology"/>
<comment type="catalytic activity">
    <reaction evidence="12 18">
        <text>L-valine + 2-oxoglutarate = 3-methyl-2-oxobutanoate + L-glutamate</text>
        <dbReference type="Rhea" id="RHEA:24813"/>
        <dbReference type="ChEBI" id="CHEBI:11851"/>
        <dbReference type="ChEBI" id="CHEBI:16810"/>
        <dbReference type="ChEBI" id="CHEBI:29985"/>
        <dbReference type="ChEBI" id="CHEBI:57762"/>
        <dbReference type="EC" id="2.6.1.42"/>
    </reaction>
</comment>
<keyword evidence="11 18" id="KW-0100">Branched-chain amino acid biosynthesis</keyword>
<evidence type="ECO:0000313" key="20">
    <source>
        <dbReference type="Proteomes" id="UP000777265"/>
    </source>
</evidence>
<evidence type="ECO:0000256" key="14">
    <source>
        <dbReference type="ARBA" id="ARBA00049229"/>
    </source>
</evidence>
<comment type="catalytic activity">
    <reaction evidence="13 18">
        <text>L-isoleucine + 2-oxoglutarate = (S)-3-methyl-2-oxopentanoate + L-glutamate</text>
        <dbReference type="Rhea" id="RHEA:24801"/>
        <dbReference type="ChEBI" id="CHEBI:16810"/>
        <dbReference type="ChEBI" id="CHEBI:29985"/>
        <dbReference type="ChEBI" id="CHEBI:35146"/>
        <dbReference type="ChEBI" id="CHEBI:58045"/>
        <dbReference type="EC" id="2.6.1.42"/>
    </reaction>
</comment>
<dbReference type="Pfam" id="PF01063">
    <property type="entry name" value="Aminotran_4"/>
    <property type="match status" value="1"/>
</dbReference>
<evidence type="ECO:0000256" key="4">
    <source>
        <dbReference type="ARBA" id="ARBA00004931"/>
    </source>
</evidence>
<evidence type="ECO:0000256" key="2">
    <source>
        <dbReference type="ARBA" id="ARBA00003109"/>
    </source>
</evidence>
<evidence type="ECO:0000256" key="15">
    <source>
        <dbReference type="PIRSR" id="PIRSR006468-1"/>
    </source>
</evidence>
<comment type="cofactor">
    <cofactor evidence="1 17">
        <name>pyridoxal 5'-phosphate</name>
        <dbReference type="ChEBI" id="CHEBI:597326"/>
    </cofactor>
</comment>
<feature type="modified residue" description="N6-(pyridoxal phosphate)lysine" evidence="15">
    <location>
        <position position="194"/>
    </location>
</feature>
<evidence type="ECO:0000256" key="8">
    <source>
        <dbReference type="ARBA" id="ARBA00022605"/>
    </source>
</evidence>
<evidence type="ECO:0000256" key="17">
    <source>
        <dbReference type="RuleBase" id="RU004516"/>
    </source>
</evidence>
<evidence type="ECO:0000256" key="13">
    <source>
        <dbReference type="ARBA" id="ARBA00048798"/>
    </source>
</evidence>
<dbReference type="AlphaFoldDB" id="A0A971S1U7"/>
<dbReference type="InterPro" id="IPR005786">
    <property type="entry name" value="B_amino_transII"/>
</dbReference>
<dbReference type="GO" id="GO:0004084">
    <property type="term" value="F:branched-chain-amino-acid transaminase activity"/>
    <property type="evidence" value="ECO:0007669"/>
    <property type="project" value="UniProtKB-EC"/>
</dbReference>
<dbReference type="PROSITE" id="PS00770">
    <property type="entry name" value="AA_TRANSFER_CLASS_4"/>
    <property type="match status" value="1"/>
</dbReference>
<protein>
    <recommendedName>
        <fullName evidence="18">Branched-chain-amino-acid aminotransferase</fullName>
        <ecNumber evidence="18">2.6.1.42</ecNumber>
    </recommendedName>
</protein>
<evidence type="ECO:0000256" key="7">
    <source>
        <dbReference type="ARBA" id="ARBA00022576"/>
    </source>
</evidence>
<dbReference type="InterPro" id="IPR043132">
    <property type="entry name" value="BCAT-like_C"/>
</dbReference>
<dbReference type="PIRSF" id="PIRSF006468">
    <property type="entry name" value="BCAT1"/>
    <property type="match status" value="1"/>
</dbReference>
<dbReference type="GO" id="GO:0008652">
    <property type="term" value="P:amino acid biosynthetic process"/>
    <property type="evidence" value="ECO:0007669"/>
    <property type="project" value="UniProtKB-KW"/>
</dbReference>
<keyword evidence="10 17" id="KW-0663">Pyridoxal phosphate</keyword>
<dbReference type="InterPro" id="IPR001544">
    <property type="entry name" value="Aminotrans_IV"/>
</dbReference>
<dbReference type="PANTHER" id="PTHR11825">
    <property type="entry name" value="SUBGROUP IIII AMINOTRANSFERASE"/>
    <property type="match status" value="1"/>
</dbReference>
<evidence type="ECO:0000313" key="19">
    <source>
        <dbReference type="EMBL" id="NLW36920.1"/>
    </source>
</evidence>
<dbReference type="GO" id="GO:0009082">
    <property type="term" value="P:branched-chain amino acid biosynthetic process"/>
    <property type="evidence" value="ECO:0007669"/>
    <property type="project" value="UniProtKB-KW"/>
</dbReference>
<keyword evidence="7 18" id="KW-0032">Aminotransferase</keyword>
<evidence type="ECO:0000256" key="12">
    <source>
        <dbReference type="ARBA" id="ARBA00048212"/>
    </source>
</evidence>
<evidence type="ECO:0000256" key="3">
    <source>
        <dbReference type="ARBA" id="ARBA00004824"/>
    </source>
</evidence>
<evidence type="ECO:0000256" key="1">
    <source>
        <dbReference type="ARBA" id="ARBA00001933"/>
    </source>
</evidence>
<gene>
    <name evidence="19" type="ORF">GXY80_15815</name>
</gene>
<evidence type="ECO:0000256" key="16">
    <source>
        <dbReference type="RuleBase" id="RU004106"/>
    </source>
</evidence>
<keyword evidence="8 18" id="KW-0028">Amino-acid biosynthesis</keyword>
<evidence type="ECO:0000256" key="18">
    <source>
        <dbReference type="RuleBase" id="RU004517"/>
    </source>
</evidence>
<dbReference type="Gene3D" id="3.30.470.10">
    <property type="match status" value="1"/>
</dbReference>
<dbReference type="InterPro" id="IPR043131">
    <property type="entry name" value="BCAT-like_N"/>
</dbReference>
<sequence>MNIKVTKTKASRLKDVDFERLEFGDIFSDHMVSMDYRNGRWLEPEIVPYGAMEIFPALCTFHYGQAIFEGLKGFYGSDGSIKIFRPERYHARMIRSSKRLCIPPVDFETFIGSLRGLLAVDKEWIPRKKGYSLYIRPFIIAMDNFLGVKVSDTYRFMIITSPVGAYYKEGINPVKLVTSGEYVRAVRGGLGTAKTPANYAASLLPGEEAKHNGFTQVLWLDGVERKYIEEVGTMNIFFVIGDELITPPLEGSVLDGITRQTVIHLWKDLGRKVTERRISIDEVLSCAMGGSLTEVFGTGTAAVISPVGEIQHGNVRAGVNSGKIGPMTQFLYDEITGIQYGERPDRFNWCHTVQ</sequence>
<organism evidence="19 20">
    <name type="scientific">Syntrophorhabdus aromaticivorans</name>
    <dbReference type="NCBI Taxonomy" id="328301"/>
    <lineage>
        <taxon>Bacteria</taxon>
        <taxon>Pseudomonadati</taxon>
        <taxon>Thermodesulfobacteriota</taxon>
        <taxon>Syntrophorhabdia</taxon>
        <taxon>Syntrophorhabdales</taxon>
        <taxon>Syntrophorhabdaceae</taxon>
        <taxon>Syntrophorhabdus</taxon>
    </lineage>
</organism>
<comment type="pathway">
    <text evidence="4">Amino-acid biosynthesis; L-valine biosynthesis; L-valine from pyruvate: step 4/4.</text>
</comment>
<dbReference type="Gene3D" id="3.20.10.10">
    <property type="entry name" value="D-amino Acid Aminotransferase, subunit A, domain 2"/>
    <property type="match status" value="1"/>
</dbReference>
<dbReference type="InterPro" id="IPR018300">
    <property type="entry name" value="Aminotrans_IV_CS"/>
</dbReference>
<dbReference type="NCBIfam" id="TIGR01123">
    <property type="entry name" value="ilvE_II"/>
    <property type="match status" value="1"/>
</dbReference>
<dbReference type="InterPro" id="IPR036038">
    <property type="entry name" value="Aminotransferase-like"/>
</dbReference>
<dbReference type="Proteomes" id="UP000777265">
    <property type="component" value="Unassembled WGS sequence"/>
</dbReference>
<dbReference type="InterPro" id="IPR033939">
    <property type="entry name" value="BCAT_family"/>
</dbReference>
<keyword evidence="9 18" id="KW-0808">Transferase</keyword>
<reference evidence="19" key="1">
    <citation type="journal article" date="2020" name="Biotechnol. Biofuels">
        <title>New insights from the biogas microbiome by comprehensive genome-resolved metagenomics of nearly 1600 species originating from multiple anaerobic digesters.</title>
        <authorList>
            <person name="Campanaro S."/>
            <person name="Treu L."/>
            <person name="Rodriguez-R L.M."/>
            <person name="Kovalovszki A."/>
            <person name="Ziels R.M."/>
            <person name="Maus I."/>
            <person name="Zhu X."/>
            <person name="Kougias P.G."/>
            <person name="Basile A."/>
            <person name="Luo G."/>
            <person name="Schluter A."/>
            <person name="Konstantinidis K.T."/>
            <person name="Angelidaki I."/>
        </authorList>
    </citation>
    <scope>NUCLEOTIDE SEQUENCE</scope>
    <source>
        <strain evidence="19">AS06rmzACSIP_7</strain>
    </source>
</reference>
<dbReference type="SUPFAM" id="SSF56752">
    <property type="entry name" value="D-aminoacid aminotransferase-like PLP-dependent enzymes"/>
    <property type="match status" value="1"/>
</dbReference>
<comment type="catalytic activity">
    <reaction evidence="14 18">
        <text>L-leucine + 2-oxoglutarate = 4-methyl-2-oxopentanoate + L-glutamate</text>
        <dbReference type="Rhea" id="RHEA:18321"/>
        <dbReference type="ChEBI" id="CHEBI:16810"/>
        <dbReference type="ChEBI" id="CHEBI:17865"/>
        <dbReference type="ChEBI" id="CHEBI:29985"/>
        <dbReference type="ChEBI" id="CHEBI:57427"/>
        <dbReference type="EC" id="2.6.1.42"/>
    </reaction>
</comment>
<evidence type="ECO:0000256" key="11">
    <source>
        <dbReference type="ARBA" id="ARBA00023304"/>
    </source>
</evidence>
<name>A0A971S1U7_9BACT</name>
<comment type="caution">
    <text evidence="19">The sequence shown here is derived from an EMBL/GenBank/DDBJ whole genome shotgun (WGS) entry which is preliminary data.</text>
</comment>
<evidence type="ECO:0000256" key="6">
    <source>
        <dbReference type="ARBA" id="ARBA00009320"/>
    </source>
</evidence>
<evidence type="ECO:0000256" key="9">
    <source>
        <dbReference type="ARBA" id="ARBA00022679"/>
    </source>
</evidence>
<accession>A0A971S1U7</accession>
<dbReference type="EC" id="2.6.1.42" evidence="18"/>
<comment type="pathway">
    <text evidence="5">Amino-acid biosynthesis; L-leucine biosynthesis; L-leucine from 3-methyl-2-oxobutanoate: step 4/4.</text>
</comment>
<dbReference type="NCBIfam" id="NF009897">
    <property type="entry name" value="PRK13357.1"/>
    <property type="match status" value="1"/>
</dbReference>
<comment type="similarity">
    <text evidence="6 16">Belongs to the class-IV pyridoxal-phosphate-dependent aminotransferase family.</text>
</comment>
<reference evidence="19" key="2">
    <citation type="submission" date="2020-01" db="EMBL/GenBank/DDBJ databases">
        <authorList>
            <person name="Campanaro S."/>
        </authorList>
    </citation>
    <scope>NUCLEOTIDE SEQUENCE</scope>
    <source>
        <strain evidence="19">AS06rmzACSIP_7</strain>
    </source>
</reference>
<dbReference type="PANTHER" id="PTHR11825:SF44">
    <property type="entry name" value="BRANCHED-CHAIN-AMINO-ACID AMINOTRANSFERASE"/>
    <property type="match status" value="1"/>
</dbReference>
<dbReference type="EMBL" id="JAAYEE010000320">
    <property type="protein sequence ID" value="NLW36920.1"/>
    <property type="molecule type" value="Genomic_DNA"/>
</dbReference>
<evidence type="ECO:0000256" key="5">
    <source>
        <dbReference type="ARBA" id="ARBA00005072"/>
    </source>
</evidence>